<dbReference type="Proteomes" id="UP000316199">
    <property type="component" value="Unassembled WGS sequence"/>
</dbReference>
<accession>A0A520S269</accession>
<evidence type="ECO:0000313" key="1">
    <source>
        <dbReference type="EMBL" id="RZO76573.1"/>
    </source>
</evidence>
<dbReference type="EMBL" id="SHAG01000010">
    <property type="protein sequence ID" value="RZO76573.1"/>
    <property type="molecule type" value="Genomic_DNA"/>
</dbReference>
<comment type="caution">
    <text evidence="1">The sequence shown here is derived from an EMBL/GenBank/DDBJ whole genome shotgun (WGS) entry which is preliminary data.</text>
</comment>
<organism evidence="1 2">
    <name type="scientific">OM182 bacterium</name>
    <dbReference type="NCBI Taxonomy" id="2510334"/>
    <lineage>
        <taxon>Bacteria</taxon>
        <taxon>Pseudomonadati</taxon>
        <taxon>Pseudomonadota</taxon>
        <taxon>Gammaproteobacteria</taxon>
        <taxon>OMG group</taxon>
        <taxon>OM182 clade</taxon>
    </lineage>
</organism>
<evidence type="ECO:0000313" key="2">
    <source>
        <dbReference type="Proteomes" id="UP000316199"/>
    </source>
</evidence>
<protein>
    <submittedName>
        <fullName evidence="1">Uncharacterized protein</fullName>
    </submittedName>
</protein>
<name>A0A520S269_9GAMM</name>
<reference evidence="1 2" key="1">
    <citation type="submission" date="2019-02" db="EMBL/GenBank/DDBJ databases">
        <title>Prokaryotic population dynamics and viral predation in marine succession experiment using metagenomics: the confinement effect.</title>
        <authorList>
            <person name="Haro-Moreno J.M."/>
            <person name="Rodriguez-Valera F."/>
            <person name="Lopez-Perez M."/>
        </authorList>
    </citation>
    <scope>NUCLEOTIDE SEQUENCE [LARGE SCALE GENOMIC DNA]</scope>
    <source>
        <strain evidence="1">MED-G157</strain>
    </source>
</reference>
<dbReference type="AlphaFoldDB" id="A0A520S269"/>
<sequence length="128" mass="14918">MSIDVWEPKSEFVVDCDLLCQIADAFRISRLDNEFFTEDFIKNNAQLMQQERQSYDLANDLSDNVITDLIQFFTLAEMAYTEWKSGKKSPVVYLVKILKSRGVFGVELRKWIKDNSDNRYLPYGSVLS</sequence>
<proteinExistence type="predicted"/>
<gene>
    <name evidence="1" type="ORF">EVA68_03940</name>
</gene>